<name>A0A450X8J0_9GAMM</name>
<organism evidence="1">
    <name type="scientific">Candidatus Kentrum sp. LPFa</name>
    <dbReference type="NCBI Taxonomy" id="2126335"/>
    <lineage>
        <taxon>Bacteria</taxon>
        <taxon>Pseudomonadati</taxon>
        <taxon>Pseudomonadota</taxon>
        <taxon>Gammaproteobacteria</taxon>
        <taxon>Candidatus Kentrum</taxon>
    </lineage>
</organism>
<gene>
    <name evidence="1" type="ORF">BECKLPF1236B_GA0070989_15012</name>
</gene>
<reference evidence="1" key="1">
    <citation type="submission" date="2019-02" db="EMBL/GenBank/DDBJ databases">
        <authorList>
            <person name="Gruber-Vodicka R. H."/>
            <person name="Seah K. B. B."/>
        </authorList>
    </citation>
    <scope>NUCLEOTIDE SEQUENCE</scope>
    <source>
        <strain evidence="1">BECK_S313</strain>
    </source>
</reference>
<dbReference type="EMBL" id="CAADFK010000501">
    <property type="protein sequence ID" value="VFK25632.1"/>
    <property type="molecule type" value="Genomic_DNA"/>
</dbReference>
<evidence type="ECO:0000313" key="1">
    <source>
        <dbReference type="EMBL" id="VFK25632.1"/>
    </source>
</evidence>
<proteinExistence type="predicted"/>
<dbReference type="Gene3D" id="3.40.50.720">
    <property type="entry name" value="NAD(P)-binding Rossmann-like Domain"/>
    <property type="match status" value="1"/>
</dbReference>
<sequence>MQGGEIFIIKSPSFSVLDLYNAMHMKKFEEIDPMEGEKRRECLLNEEEAGICFETLNFLVLINDKDNKRAIKKWKKQGHLTNKRNYIAGKEHLGSLKEFVAHALSR</sequence>
<accession>A0A450X8J0</accession>
<dbReference type="AlphaFoldDB" id="A0A450X8J0"/>
<protein>
    <submittedName>
        <fullName evidence="1">Uncharacterized protein</fullName>
    </submittedName>
</protein>